<proteinExistence type="predicted"/>
<name>A0A2P5DS71_TREOI</name>
<evidence type="ECO:0000313" key="2">
    <source>
        <dbReference type="Proteomes" id="UP000237000"/>
    </source>
</evidence>
<sequence>MGAPGPSGFGGVFGNCRGFVRGRFAGSLSSGDAHVAEIVDEGNQVADQLAAF</sequence>
<organism evidence="1 2">
    <name type="scientific">Trema orientale</name>
    <name type="common">Charcoal tree</name>
    <name type="synonym">Celtis orientalis</name>
    <dbReference type="NCBI Taxonomy" id="63057"/>
    <lineage>
        <taxon>Eukaryota</taxon>
        <taxon>Viridiplantae</taxon>
        <taxon>Streptophyta</taxon>
        <taxon>Embryophyta</taxon>
        <taxon>Tracheophyta</taxon>
        <taxon>Spermatophyta</taxon>
        <taxon>Magnoliopsida</taxon>
        <taxon>eudicotyledons</taxon>
        <taxon>Gunneridae</taxon>
        <taxon>Pentapetalae</taxon>
        <taxon>rosids</taxon>
        <taxon>fabids</taxon>
        <taxon>Rosales</taxon>
        <taxon>Cannabaceae</taxon>
        <taxon>Trema</taxon>
    </lineage>
</organism>
<dbReference type="EMBL" id="JXTC01000252">
    <property type="protein sequence ID" value="PON76119.1"/>
    <property type="molecule type" value="Genomic_DNA"/>
</dbReference>
<reference evidence="2" key="1">
    <citation type="submission" date="2016-06" db="EMBL/GenBank/DDBJ databases">
        <title>Parallel loss of symbiosis genes in relatives of nitrogen-fixing non-legume Parasponia.</title>
        <authorList>
            <person name="Van Velzen R."/>
            <person name="Holmer R."/>
            <person name="Bu F."/>
            <person name="Rutten L."/>
            <person name="Van Zeijl A."/>
            <person name="Liu W."/>
            <person name="Santuari L."/>
            <person name="Cao Q."/>
            <person name="Sharma T."/>
            <person name="Shen D."/>
            <person name="Roswanjaya Y."/>
            <person name="Wardhani T."/>
            <person name="Kalhor M.S."/>
            <person name="Jansen J."/>
            <person name="Van den Hoogen J."/>
            <person name="Gungor B."/>
            <person name="Hartog M."/>
            <person name="Hontelez J."/>
            <person name="Verver J."/>
            <person name="Yang W.-C."/>
            <person name="Schijlen E."/>
            <person name="Repin R."/>
            <person name="Schilthuizen M."/>
            <person name="Schranz E."/>
            <person name="Heidstra R."/>
            <person name="Miyata K."/>
            <person name="Fedorova E."/>
            <person name="Kohlen W."/>
            <person name="Bisseling T."/>
            <person name="Smit S."/>
            <person name="Geurts R."/>
        </authorList>
    </citation>
    <scope>NUCLEOTIDE SEQUENCE [LARGE SCALE GENOMIC DNA]</scope>
    <source>
        <strain evidence="2">cv. RG33-2</strain>
    </source>
</reference>
<evidence type="ECO:0000313" key="1">
    <source>
        <dbReference type="EMBL" id="PON76119.1"/>
    </source>
</evidence>
<comment type="caution">
    <text evidence="1">The sequence shown here is derived from an EMBL/GenBank/DDBJ whole genome shotgun (WGS) entry which is preliminary data.</text>
</comment>
<accession>A0A2P5DS71</accession>
<dbReference type="Proteomes" id="UP000237000">
    <property type="component" value="Unassembled WGS sequence"/>
</dbReference>
<gene>
    <name evidence="1" type="ORF">TorRG33x02_243210</name>
</gene>
<protein>
    <submittedName>
        <fullName evidence="1">Uncharacterized protein</fullName>
    </submittedName>
</protein>
<dbReference type="AlphaFoldDB" id="A0A2P5DS71"/>
<keyword evidence="2" id="KW-1185">Reference proteome</keyword>
<dbReference type="InParanoid" id="A0A2P5DS71"/>